<evidence type="ECO:0000259" key="18">
    <source>
        <dbReference type="Pfam" id="PF00749"/>
    </source>
</evidence>
<dbReference type="InterPro" id="IPR014729">
    <property type="entry name" value="Rossmann-like_a/b/a_fold"/>
</dbReference>
<dbReference type="InterPro" id="IPR001412">
    <property type="entry name" value="aa-tRNA-synth_I_CS"/>
</dbReference>
<keyword evidence="5 17" id="KW-0547">Nucleotide-binding</keyword>
<comment type="similarity">
    <text evidence="2">Belongs to the class-I aminoacyl-tRNA synthetase family. Glutamate--tRNA ligase type 1 subfamily.</text>
</comment>
<accession>A0AAW1UGN1</accession>
<keyword evidence="4 17" id="KW-0436">Ligase</keyword>
<protein>
    <recommendedName>
        <fullName evidence="11">Nondiscriminating glutamyl-tRNA synthetase EARS2, mitochondrial</fullName>
        <ecNumber evidence="3">6.1.1.17</ecNumber>
        <ecNumber evidence="10">6.1.1.24</ecNumber>
    </recommendedName>
    <alternativeName>
        <fullName evidence="13">Glutamate--tRNA(Gln) ligase EARS2, mitochondrial</fullName>
    </alternativeName>
    <alternativeName>
        <fullName evidence="9">Glutamyl-tRNA synthetase</fullName>
    </alternativeName>
    <alternativeName>
        <fullName evidence="12">Mitochondrial glutamyl-tRNA synthetase</fullName>
    </alternativeName>
</protein>
<dbReference type="GO" id="GO:0000049">
    <property type="term" value="F:tRNA binding"/>
    <property type="evidence" value="ECO:0007669"/>
    <property type="project" value="InterPro"/>
</dbReference>
<dbReference type="GO" id="GO:0008270">
    <property type="term" value="F:zinc ion binding"/>
    <property type="evidence" value="ECO:0007669"/>
    <property type="project" value="InterPro"/>
</dbReference>
<comment type="subcellular location">
    <subcellularLocation>
        <location evidence="1">Mitochondrion</location>
    </subcellularLocation>
</comment>
<comment type="catalytic activity">
    <reaction evidence="15">
        <text>tRNA(Glx) + L-glutamate + ATP = L-glutamyl-tRNA(Glx) + AMP + diphosphate</text>
        <dbReference type="Rhea" id="RHEA:18397"/>
        <dbReference type="Rhea" id="RHEA-COMP:9713"/>
        <dbReference type="Rhea" id="RHEA-COMP:9716"/>
        <dbReference type="ChEBI" id="CHEBI:29985"/>
        <dbReference type="ChEBI" id="CHEBI:30616"/>
        <dbReference type="ChEBI" id="CHEBI:33019"/>
        <dbReference type="ChEBI" id="CHEBI:78442"/>
        <dbReference type="ChEBI" id="CHEBI:78520"/>
        <dbReference type="ChEBI" id="CHEBI:456215"/>
        <dbReference type="EC" id="6.1.1.24"/>
    </reaction>
    <physiologicalReaction direction="left-to-right" evidence="15">
        <dbReference type="Rhea" id="RHEA:18398"/>
    </physiologicalReaction>
</comment>
<dbReference type="Pfam" id="PF00749">
    <property type="entry name" value="tRNA-synt_1c"/>
    <property type="match status" value="1"/>
</dbReference>
<dbReference type="InterPro" id="IPR000924">
    <property type="entry name" value="Glu/Gln-tRNA-synth"/>
</dbReference>
<dbReference type="InterPro" id="IPR020058">
    <property type="entry name" value="Glu/Gln-tRNA-synth_Ib_cat-dom"/>
</dbReference>
<reference evidence="20 21" key="1">
    <citation type="submission" date="2023-03" db="EMBL/GenBank/DDBJ databases">
        <title>Genome insight into feeding habits of ladybird beetles.</title>
        <authorList>
            <person name="Li H.-S."/>
            <person name="Huang Y.-H."/>
            <person name="Pang H."/>
        </authorList>
    </citation>
    <scope>NUCLEOTIDE SEQUENCE [LARGE SCALE GENOMIC DNA]</scope>
    <source>
        <strain evidence="20">SYSU_2023b</strain>
        <tissue evidence="20">Whole body</tissue>
    </source>
</reference>
<dbReference type="GO" id="GO:0006424">
    <property type="term" value="P:glutamyl-tRNA aminoacylation"/>
    <property type="evidence" value="ECO:0007669"/>
    <property type="project" value="InterPro"/>
</dbReference>
<evidence type="ECO:0000256" key="1">
    <source>
        <dbReference type="ARBA" id="ARBA00004173"/>
    </source>
</evidence>
<evidence type="ECO:0000256" key="10">
    <source>
        <dbReference type="ARBA" id="ARBA00044054"/>
    </source>
</evidence>
<dbReference type="InterPro" id="IPR049940">
    <property type="entry name" value="GluQ/Sye"/>
</dbReference>
<dbReference type="InterPro" id="IPR008925">
    <property type="entry name" value="aa_tRNA-synth_I_cd-bd_sf"/>
</dbReference>
<evidence type="ECO:0000256" key="14">
    <source>
        <dbReference type="ARBA" id="ARBA00047366"/>
    </source>
</evidence>
<dbReference type="SUPFAM" id="SSF52374">
    <property type="entry name" value="Nucleotidylyl transferase"/>
    <property type="match status" value="1"/>
</dbReference>
<dbReference type="Pfam" id="PF19269">
    <property type="entry name" value="Anticodon_2"/>
    <property type="match status" value="1"/>
</dbReference>
<evidence type="ECO:0000256" key="2">
    <source>
        <dbReference type="ARBA" id="ARBA00007894"/>
    </source>
</evidence>
<gene>
    <name evidence="20" type="ORF">WA026_022099</name>
</gene>
<keyword evidence="8 17" id="KW-0030">Aminoacyl-tRNA synthetase</keyword>
<evidence type="ECO:0000256" key="5">
    <source>
        <dbReference type="ARBA" id="ARBA00022741"/>
    </source>
</evidence>
<keyword evidence="6 17" id="KW-0067">ATP-binding</keyword>
<dbReference type="PANTHER" id="PTHR43311">
    <property type="entry name" value="GLUTAMATE--TRNA LIGASE"/>
    <property type="match status" value="1"/>
</dbReference>
<evidence type="ECO:0000256" key="9">
    <source>
        <dbReference type="ARBA" id="ARBA00030865"/>
    </source>
</evidence>
<dbReference type="Proteomes" id="UP001431783">
    <property type="component" value="Unassembled WGS sequence"/>
</dbReference>
<evidence type="ECO:0000256" key="13">
    <source>
        <dbReference type="ARBA" id="ARBA00044313"/>
    </source>
</evidence>
<dbReference type="EMBL" id="JARQZJ010000048">
    <property type="protein sequence ID" value="KAK9878459.1"/>
    <property type="molecule type" value="Genomic_DNA"/>
</dbReference>
<dbReference type="InterPro" id="IPR033910">
    <property type="entry name" value="GluRS_core"/>
</dbReference>
<keyword evidence="21" id="KW-1185">Reference proteome</keyword>
<dbReference type="AlphaFoldDB" id="A0AAW1UGN1"/>
<dbReference type="GO" id="GO:0004818">
    <property type="term" value="F:glutamate-tRNA ligase activity"/>
    <property type="evidence" value="ECO:0007669"/>
    <property type="project" value="UniProtKB-EC"/>
</dbReference>
<organism evidence="20 21">
    <name type="scientific">Henosepilachna vigintioctopunctata</name>
    <dbReference type="NCBI Taxonomy" id="420089"/>
    <lineage>
        <taxon>Eukaryota</taxon>
        <taxon>Metazoa</taxon>
        <taxon>Ecdysozoa</taxon>
        <taxon>Arthropoda</taxon>
        <taxon>Hexapoda</taxon>
        <taxon>Insecta</taxon>
        <taxon>Pterygota</taxon>
        <taxon>Neoptera</taxon>
        <taxon>Endopterygota</taxon>
        <taxon>Coleoptera</taxon>
        <taxon>Polyphaga</taxon>
        <taxon>Cucujiformia</taxon>
        <taxon>Coccinelloidea</taxon>
        <taxon>Coccinellidae</taxon>
        <taxon>Epilachninae</taxon>
        <taxon>Epilachnini</taxon>
        <taxon>Henosepilachna</taxon>
    </lineage>
</organism>
<dbReference type="HAMAP" id="MF_00022">
    <property type="entry name" value="Glu_tRNA_synth_type1"/>
    <property type="match status" value="1"/>
</dbReference>
<proteinExistence type="inferred from homology"/>
<evidence type="ECO:0000313" key="20">
    <source>
        <dbReference type="EMBL" id="KAK9878459.1"/>
    </source>
</evidence>
<evidence type="ECO:0000256" key="12">
    <source>
        <dbReference type="ARBA" id="ARBA00044251"/>
    </source>
</evidence>
<comment type="catalytic activity">
    <reaction evidence="14">
        <text>tRNA(Glu) + L-glutamate + ATP = L-glutamyl-tRNA(Glu) + AMP + diphosphate</text>
        <dbReference type="Rhea" id="RHEA:23540"/>
        <dbReference type="Rhea" id="RHEA-COMP:9663"/>
        <dbReference type="Rhea" id="RHEA-COMP:9680"/>
        <dbReference type="ChEBI" id="CHEBI:29985"/>
        <dbReference type="ChEBI" id="CHEBI:30616"/>
        <dbReference type="ChEBI" id="CHEBI:33019"/>
        <dbReference type="ChEBI" id="CHEBI:78442"/>
        <dbReference type="ChEBI" id="CHEBI:78520"/>
        <dbReference type="ChEBI" id="CHEBI:456215"/>
        <dbReference type="EC" id="6.1.1.17"/>
    </reaction>
    <physiologicalReaction direction="left-to-right" evidence="14">
        <dbReference type="Rhea" id="RHEA:23541"/>
    </physiologicalReaction>
</comment>
<evidence type="ECO:0000313" key="21">
    <source>
        <dbReference type="Proteomes" id="UP001431783"/>
    </source>
</evidence>
<dbReference type="PANTHER" id="PTHR43311:SF2">
    <property type="entry name" value="GLUTAMATE--TRNA LIGASE, MITOCHONDRIAL-RELATED"/>
    <property type="match status" value="1"/>
</dbReference>
<dbReference type="InterPro" id="IPR045462">
    <property type="entry name" value="aa-tRNA-synth_I_cd-bd"/>
</dbReference>
<dbReference type="GO" id="GO:0050561">
    <property type="term" value="F:glutamate-tRNA(Gln) ligase activity"/>
    <property type="evidence" value="ECO:0007669"/>
    <property type="project" value="UniProtKB-EC"/>
</dbReference>
<dbReference type="CDD" id="cd00808">
    <property type="entry name" value="GluRS_core"/>
    <property type="match status" value="1"/>
</dbReference>
<evidence type="ECO:0000256" key="7">
    <source>
        <dbReference type="ARBA" id="ARBA00022917"/>
    </source>
</evidence>
<evidence type="ECO:0000256" key="17">
    <source>
        <dbReference type="RuleBase" id="RU363037"/>
    </source>
</evidence>
<evidence type="ECO:0000256" key="15">
    <source>
        <dbReference type="ARBA" id="ARBA00047479"/>
    </source>
</evidence>
<evidence type="ECO:0000259" key="19">
    <source>
        <dbReference type="Pfam" id="PF19269"/>
    </source>
</evidence>
<evidence type="ECO:0000256" key="11">
    <source>
        <dbReference type="ARBA" id="ARBA00044142"/>
    </source>
</evidence>
<evidence type="ECO:0000256" key="4">
    <source>
        <dbReference type="ARBA" id="ARBA00022598"/>
    </source>
</evidence>
<comment type="catalytic activity">
    <reaction evidence="16">
        <text>tRNA(Gln) + L-glutamate + ATP = L-glutamyl-tRNA(Gln) + AMP + diphosphate</text>
        <dbReference type="Rhea" id="RHEA:64612"/>
        <dbReference type="Rhea" id="RHEA-COMP:9662"/>
        <dbReference type="Rhea" id="RHEA-COMP:9684"/>
        <dbReference type="ChEBI" id="CHEBI:29985"/>
        <dbReference type="ChEBI" id="CHEBI:30616"/>
        <dbReference type="ChEBI" id="CHEBI:33019"/>
        <dbReference type="ChEBI" id="CHEBI:78442"/>
        <dbReference type="ChEBI" id="CHEBI:78520"/>
        <dbReference type="ChEBI" id="CHEBI:456215"/>
    </reaction>
    <physiologicalReaction direction="left-to-right" evidence="16">
        <dbReference type="Rhea" id="RHEA:64613"/>
    </physiologicalReaction>
</comment>
<dbReference type="EC" id="6.1.1.17" evidence="3"/>
<dbReference type="InterPro" id="IPR004527">
    <property type="entry name" value="Glu-tRNA-ligase_bac/mito"/>
</dbReference>
<dbReference type="NCBIfam" id="TIGR00464">
    <property type="entry name" value="gltX_bact"/>
    <property type="match status" value="1"/>
</dbReference>
<dbReference type="FunFam" id="3.40.50.620:FF:000045">
    <property type="entry name" value="Glutamate--tRNA ligase, mitochondrial"/>
    <property type="match status" value="1"/>
</dbReference>
<evidence type="ECO:0000256" key="6">
    <source>
        <dbReference type="ARBA" id="ARBA00022840"/>
    </source>
</evidence>
<comment type="caution">
    <text evidence="20">The sequence shown here is derived from an EMBL/GenBank/DDBJ whole genome shotgun (WGS) entry which is preliminary data.</text>
</comment>
<evidence type="ECO:0000256" key="3">
    <source>
        <dbReference type="ARBA" id="ARBA00012835"/>
    </source>
</evidence>
<dbReference type="SUPFAM" id="SSF48163">
    <property type="entry name" value="An anticodon-binding domain of class I aminoacyl-tRNA synthetases"/>
    <property type="match status" value="1"/>
</dbReference>
<dbReference type="PROSITE" id="PS00178">
    <property type="entry name" value="AA_TRNA_LIGASE_I"/>
    <property type="match status" value="1"/>
</dbReference>
<feature type="domain" description="Aminoacyl-tRNA synthetase class I anticodon-binding" evidence="19">
    <location>
        <begin position="374"/>
        <end position="512"/>
    </location>
</feature>
<dbReference type="InterPro" id="IPR020751">
    <property type="entry name" value="aa-tRNA-synth_I_codon-bd_sub2"/>
</dbReference>
<evidence type="ECO:0000256" key="16">
    <source>
        <dbReference type="ARBA" id="ARBA00047689"/>
    </source>
</evidence>
<dbReference type="Gene3D" id="1.10.10.350">
    <property type="match status" value="1"/>
</dbReference>
<dbReference type="GO" id="GO:0005739">
    <property type="term" value="C:mitochondrion"/>
    <property type="evidence" value="ECO:0007669"/>
    <property type="project" value="UniProtKB-SubCell"/>
</dbReference>
<dbReference type="Gene3D" id="3.40.50.620">
    <property type="entry name" value="HUPs"/>
    <property type="match status" value="1"/>
</dbReference>
<sequence>MKCLYTEMFVRNIVYYRYFVYRFYSSNTVRVRFAPSPTGYLHLGGLRTAFYNFLYAKSKTGKFILRIEDTDQTRLVEGADEQLKKDLLWAGIKIDEGPNIGGSYGPYIQSQRLEIYRDQIEILLGNGAAYKCFCTERRLELLRREAMKNREVPKYDNKCRHLTDQQISERLHKGDPYCIRFKLSSDLNSYQDLVYGNITCEISQLEGDPVILKSDGYPTYHFANVVDDHFMKITHVLRGVEWQISTTKHLLLYRALGWIPPKFAHLPLLLNSDGTKFSKRQSDIKIEHYRNSGIFPLALLNFVVNAGGGFDKDSHQNVKPRIYTVEELASQFDITKLNTHSGKLMPERLLEFNQLELKRRLNNKTEEMHVVKEVQSFLLSHFNNLKNEKESLQVEEENIRSILHWCVNRMKKISDLIEPDLRFIWTIPKCYNLPEEELLLVKDLSEKLADQEYFNKEYLLPFLKSYSKQNNFKFSSLMKTMRYVLSGLKEGPGVADMMEILGKETTLNRLKICLKNNTSK</sequence>
<keyword evidence="7 17" id="KW-0648">Protein biosynthesis</keyword>
<evidence type="ECO:0000256" key="8">
    <source>
        <dbReference type="ARBA" id="ARBA00023146"/>
    </source>
</evidence>
<dbReference type="PRINTS" id="PR00987">
    <property type="entry name" value="TRNASYNTHGLU"/>
</dbReference>
<name>A0AAW1UGN1_9CUCU</name>
<dbReference type="GO" id="GO:0005524">
    <property type="term" value="F:ATP binding"/>
    <property type="evidence" value="ECO:0007669"/>
    <property type="project" value="UniProtKB-KW"/>
</dbReference>
<dbReference type="EC" id="6.1.1.24" evidence="10"/>
<feature type="domain" description="Glutamyl/glutaminyl-tRNA synthetase class Ib catalytic" evidence="18">
    <location>
        <begin position="29"/>
        <end position="335"/>
    </location>
</feature>